<dbReference type="Pfam" id="PF09720">
    <property type="entry name" value="Unstab_antitox"/>
    <property type="match status" value="1"/>
</dbReference>
<organism evidence="1 2">
    <name type="scientific">Tautonia plasticadhaerens</name>
    <dbReference type="NCBI Taxonomy" id="2527974"/>
    <lineage>
        <taxon>Bacteria</taxon>
        <taxon>Pseudomonadati</taxon>
        <taxon>Planctomycetota</taxon>
        <taxon>Planctomycetia</taxon>
        <taxon>Isosphaerales</taxon>
        <taxon>Isosphaeraceae</taxon>
        <taxon>Tautonia</taxon>
    </lineage>
</organism>
<protein>
    <submittedName>
        <fullName evidence="1">Addiction module component</fullName>
    </submittedName>
</protein>
<dbReference type="EMBL" id="CP036426">
    <property type="protein sequence ID" value="QDV38374.1"/>
    <property type="molecule type" value="Genomic_DNA"/>
</dbReference>
<dbReference type="RefSeq" id="WP_145276814.1">
    <property type="nucleotide sequence ID" value="NZ_CP036426.1"/>
</dbReference>
<gene>
    <name evidence="1" type="ORF">ElP_63290</name>
</gene>
<dbReference type="Proteomes" id="UP000317835">
    <property type="component" value="Chromosome"/>
</dbReference>
<keyword evidence="2" id="KW-1185">Reference proteome</keyword>
<dbReference type="KEGG" id="tpla:ElP_63290"/>
<name>A0A518HBY5_9BACT</name>
<evidence type="ECO:0000313" key="1">
    <source>
        <dbReference type="EMBL" id="QDV38374.1"/>
    </source>
</evidence>
<dbReference type="InterPro" id="IPR013406">
    <property type="entry name" value="CHP02574_addiction_mod"/>
</dbReference>
<accession>A0A518HBY5</accession>
<proteinExistence type="predicted"/>
<evidence type="ECO:0000313" key="2">
    <source>
        <dbReference type="Proteomes" id="UP000317835"/>
    </source>
</evidence>
<dbReference type="AlphaFoldDB" id="A0A518HBY5"/>
<reference evidence="1 2" key="1">
    <citation type="submission" date="2019-02" db="EMBL/GenBank/DDBJ databases">
        <title>Deep-cultivation of Planctomycetes and their phenomic and genomic characterization uncovers novel biology.</title>
        <authorList>
            <person name="Wiegand S."/>
            <person name="Jogler M."/>
            <person name="Boedeker C."/>
            <person name="Pinto D."/>
            <person name="Vollmers J."/>
            <person name="Rivas-Marin E."/>
            <person name="Kohn T."/>
            <person name="Peeters S.H."/>
            <person name="Heuer A."/>
            <person name="Rast P."/>
            <person name="Oberbeckmann S."/>
            <person name="Bunk B."/>
            <person name="Jeske O."/>
            <person name="Meyerdierks A."/>
            <person name="Storesund J.E."/>
            <person name="Kallscheuer N."/>
            <person name="Luecker S."/>
            <person name="Lage O.M."/>
            <person name="Pohl T."/>
            <person name="Merkel B.J."/>
            <person name="Hornburger P."/>
            <person name="Mueller R.-W."/>
            <person name="Bruemmer F."/>
            <person name="Labrenz M."/>
            <person name="Spormann A.M."/>
            <person name="Op den Camp H."/>
            <person name="Overmann J."/>
            <person name="Amann R."/>
            <person name="Jetten M.S.M."/>
            <person name="Mascher T."/>
            <person name="Medema M.H."/>
            <person name="Devos D.P."/>
            <person name="Kaster A.-K."/>
            <person name="Ovreas L."/>
            <person name="Rohde M."/>
            <person name="Galperin M.Y."/>
            <person name="Jogler C."/>
        </authorList>
    </citation>
    <scope>NUCLEOTIDE SEQUENCE [LARGE SCALE GENOMIC DNA]</scope>
    <source>
        <strain evidence="1 2">ElP</strain>
    </source>
</reference>
<sequence length="82" mass="9106">MPNVTLSPELHRLLSDALALSEQDRAILAESLLASLAPIDPRIDRLIAEEAESRIAAHDSGELDSIPAEEVFREVREELRHP</sequence>